<name>A0A177AFI1_9PEZI</name>
<protein>
    <submittedName>
        <fullName evidence="3">Uncharacterized protein</fullName>
    </submittedName>
</protein>
<accession>A0A177AFI1</accession>
<evidence type="ECO:0000313" key="3">
    <source>
        <dbReference type="EMBL" id="OAF59914.1"/>
    </source>
</evidence>
<evidence type="ECO:0000256" key="1">
    <source>
        <dbReference type="SAM" id="Coils"/>
    </source>
</evidence>
<feature type="region of interest" description="Disordered" evidence="2">
    <location>
        <begin position="1"/>
        <end position="21"/>
    </location>
</feature>
<organism evidence="3">
    <name type="scientific">Pseudogymnoascus destructans</name>
    <dbReference type="NCBI Taxonomy" id="655981"/>
    <lineage>
        <taxon>Eukaryota</taxon>
        <taxon>Fungi</taxon>
        <taxon>Dikarya</taxon>
        <taxon>Ascomycota</taxon>
        <taxon>Pezizomycotina</taxon>
        <taxon>Leotiomycetes</taxon>
        <taxon>Thelebolales</taxon>
        <taxon>Thelebolaceae</taxon>
        <taxon>Pseudogymnoascus</taxon>
    </lineage>
</organism>
<evidence type="ECO:0000256" key="2">
    <source>
        <dbReference type="SAM" id="MobiDB-lite"/>
    </source>
</evidence>
<dbReference type="Proteomes" id="UP000077154">
    <property type="component" value="Unassembled WGS sequence"/>
</dbReference>
<keyword evidence="1" id="KW-0175">Coiled coil</keyword>
<feature type="coiled-coil region" evidence="1">
    <location>
        <begin position="47"/>
        <end position="74"/>
    </location>
</feature>
<dbReference type="EMBL" id="KV441392">
    <property type="protein sequence ID" value="OAF59914.1"/>
    <property type="molecule type" value="Genomic_DNA"/>
</dbReference>
<dbReference type="GeneID" id="36286268"/>
<reference evidence="3" key="1">
    <citation type="submission" date="2016-03" db="EMBL/GenBank/DDBJ databases">
        <title>Updated assembly of Pseudogymnoascus destructans, the fungus causing white-nose syndrome of bats.</title>
        <authorList>
            <person name="Palmer J.M."/>
            <person name="Drees K.P."/>
            <person name="Foster J.T."/>
            <person name="Lindner D.L."/>
        </authorList>
    </citation>
    <scope>NUCLEOTIDE SEQUENCE [LARGE SCALE GENOMIC DNA]</scope>
    <source>
        <strain evidence="3">20631-21</strain>
    </source>
</reference>
<gene>
    <name evidence="3" type="ORF">VC83_03191</name>
</gene>
<proteinExistence type="predicted"/>
<dbReference type="RefSeq" id="XP_024325197.1">
    <property type="nucleotide sequence ID" value="XM_024466839.1"/>
</dbReference>
<sequence length="106" mass="11770">MAAAQKAFENKKSALRAEQVAMSHNKQEVATARKTLEDEKLALGADLAALSGEKEAAAAEKKALETEKLALSAEKVLYEKDKIELKEKVRINLQQVQEMQRSLSTW</sequence>
<dbReference type="VEuPathDB" id="FungiDB:GMDG_03943"/>
<dbReference type="AlphaFoldDB" id="A0A177AFI1"/>